<protein>
    <submittedName>
        <fullName evidence="1">Uncharacterized protein</fullName>
    </submittedName>
</protein>
<evidence type="ECO:0000313" key="1">
    <source>
        <dbReference type="EMBL" id="OZI39537.1"/>
    </source>
</evidence>
<comment type="caution">
    <text evidence="1">The sequence shown here is derived from an EMBL/GenBank/DDBJ whole genome shotgun (WGS) entry which is preliminary data.</text>
</comment>
<name>A0A261SRA1_9BORD</name>
<accession>A0A261SRA1</accession>
<reference evidence="1 2" key="1">
    <citation type="submission" date="2017-05" db="EMBL/GenBank/DDBJ databases">
        <title>Complete and WGS of Bordetella genogroups.</title>
        <authorList>
            <person name="Spilker T."/>
            <person name="LiPuma J."/>
        </authorList>
    </citation>
    <scope>NUCLEOTIDE SEQUENCE [LARGE SCALE GENOMIC DNA]</scope>
    <source>
        <strain evidence="1 2">AU17610</strain>
    </source>
</reference>
<evidence type="ECO:0000313" key="2">
    <source>
        <dbReference type="Proteomes" id="UP000217005"/>
    </source>
</evidence>
<dbReference type="OrthoDB" id="8640527at2"/>
<dbReference type="AlphaFoldDB" id="A0A261SRA1"/>
<gene>
    <name evidence="1" type="ORF">CEG14_05815</name>
</gene>
<dbReference type="Proteomes" id="UP000217005">
    <property type="component" value="Unassembled WGS sequence"/>
</dbReference>
<dbReference type="EMBL" id="NEVL01000002">
    <property type="protein sequence ID" value="OZI39537.1"/>
    <property type="molecule type" value="Genomic_DNA"/>
</dbReference>
<organism evidence="1 2">
    <name type="scientific">Bordetella genomosp. 1</name>
    <dbReference type="NCBI Taxonomy" id="1395607"/>
    <lineage>
        <taxon>Bacteria</taxon>
        <taxon>Pseudomonadati</taxon>
        <taxon>Pseudomonadota</taxon>
        <taxon>Betaproteobacteria</taxon>
        <taxon>Burkholderiales</taxon>
        <taxon>Alcaligenaceae</taxon>
        <taxon>Bordetella</taxon>
    </lineage>
</organism>
<proteinExistence type="predicted"/>
<sequence length="70" mass="8409">MNNQALSRMENRLTLDRLQKFGAIEKSAVPDLLDPRLIFMDSSRRAMMFVGSEEIMHQRYYQGWWLEWTV</sequence>